<evidence type="ECO:0000313" key="11">
    <source>
        <dbReference type="EMBL" id="SIS42653.1"/>
    </source>
</evidence>
<dbReference type="InterPro" id="IPR007737">
    <property type="entry name" value="Mga_HTH"/>
</dbReference>
<evidence type="ECO:0000259" key="9">
    <source>
        <dbReference type="PROSITE" id="PS51099"/>
    </source>
</evidence>
<dbReference type="InterPro" id="IPR018356">
    <property type="entry name" value="Tscrpt_reg_HTH_DeoR_CS"/>
</dbReference>
<dbReference type="InterPro" id="IPR036388">
    <property type="entry name" value="WH-like_DNA-bd_sf"/>
</dbReference>
<evidence type="ECO:0000256" key="1">
    <source>
        <dbReference type="ARBA" id="ARBA00022679"/>
    </source>
</evidence>
<dbReference type="Pfam" id="PF00874">
    <property type="entry name" value="PRD"/>
    <property type="match status" value="2"/>
</dbReference>
<organism evidence="11 12">
    <name type="scientific">Salimicrobium flavidum</name>
    <dbReference type="NCBI Taxonomy" id="570947"/>
    <lineage>
        <taxon>Bacteria</taxon>
        <taxon>Bacillati</taxon>
        <taxon>Bacillota</taxon>
        <taxon>Bacilli</taxon>
        <taxon>Bacillales</taxon>
        <taxon>Bacillaceae</taxon>
        <taxon>Salimicrobium</taxon>
    </lineage>
</organism>
<feature type="domain" description="PTS EIIA type-2" evidence="8">
    <location>
        <begin position="539"/>
        <end position="686"/>
    </location>
</feature>
<dbReference type="PROSITE" id="PS51094">
    <property type="entry name" value="PTS_EIIA_TYPE_2"/>
    <property type="match status" value="1"/>
</dbReference>
<dbReference type="PANTHER" id="PTHR30185:SF18">
    <property type="entry name" value="TRANSCRIPTIONAL REGULATOR MTLR"/>
    <property type="match status" value="1"/>
</dbReference>
<dbReference type="InterPro" id="IPR036390">
    <property type="entry name" value="WH_DNA-bd_sf"/>
</dbReference>
<evidence type="ECO:0000256" key="3">
    <source>
        <dbReference type="ARBA" id="ARBA00023015"/>
    </source>
</evidence>
<dbReference type="PROSITE" id="PS51000">
    <property type="entry name" value="HTH_DEOR_2"/>
    <property type="match status" value="1"/>
</dbReference>
<feature type="domain" description="HTH deoR-type" evidence="7">
    <location>
        <begin position="3"/>
        <end position="70"/>
    </location>
</feature>
<sequence length="702" mass="79644">MYVTGRERKILELLFGEEDVTIKGLAEELAVSTRTIHRDLKGLETMLEDSAITIERTDHFLILLKGDEEEKEEVKARVFGQPFVDYTADERQLLLLSKLLESNVPLKLIGLASELNVTVATVSNDLDRVQKHVENFDLKLVRKRGYGVEIIGEEKRIREAMSNLIMTHMNEIDFLSLLGTHATSKTVINDIAQQLLGLVNVEALTVIEAAVREVKETLPYDFSDDAYVGLVVHLALAVERIRQKETIEIDNEYFLHMQKGKEFESAELLGKKLEENLNLSIPEAEIAYITGHLMGAKARFTQEYWLEDSSLSTAFKAKQLIEVMTKRTDYDFHSSDRLLNDLVVHLKPSIYRLQQNMDIVNPFTAQLENDYPDLFFLLEETLQEVFPDVTFPKDEVAYLVMHFASAIINMEDRKAVKTLVVCSSGVGTAKILSAKLTQQFSSIESVEHGSLFDLDRKPLEDYDLIISTVPLHKTVEYVLVNPVLQEKDVQKIEAAIRKLQVSSRLKERATTAPSQKESWTWEETRETIGKAKRYAEALSEVLDAFYVTDAKGRDSNEFLHHIIGELAEKDLLPYDPRVVQQLLDREEVGGLGIPGTSAALFHTRTESAGSISFTVHFLEHPVTVNSMDGDSIDADTVLLMLTPPEPPEESLETLSFISSLFVEEEESREVLESKEEARLKQYFSRRLNHFFNSKIKGDDSNE</sequence>
<evidence type="ECO:0000256" key="2">
    <source>
        <dbReference type="ARBA" id="ARBA00022737"/>
    </source>
</evidence>
<dbReference type="GO" id="GO:0003677">
    <property type="term" value="F:DNA binding"/>
    <property type="evidence" value="ECO:0007669"/>
    <property type="project" value="UniProtKB-KW"/>
</dbReference>
<gene>
    <name evidence="11" type="ORF">SAMN05421687_10384</name>
</gene>
<dbReference type="PANTHER" id="PTHR30185">
    <property type="entry name" value="CRYPTIC BETA-GLUCOSIDE BGL OPERON ANTITERMINATOR"/>
    <property type="match status" value="1"/>
</dbReference>
<dbReference type="InterPro" id="IPR013196">
    <property type="entry name" value="HTH_11"/>
</dbReference>
<feature type="domain" description="PRD" evidence="10">
    <location>
        <begin position="198"/>
        <end position="303"/>
    </location>
</feature>
<keyword evidence="4" id="KW-0238">DNA-binding</keyword>
<dbReference type="Pfam" id="PF08279">
    <property type="entry name" value="HTH_11"/>
    <property type="match status" value="1"/>
</dbReference>
<feature type="domain" description="PTS EIIB type-2" evidence="9">
    <location>
        <begin position="416"/>
        <end position="504"/>
    </location>
</feature>
<dbReference type="CDD" id="cd05568">
    <property type="entry name" value="PTS_IIB_bgl_like"/>
    <property type="match status" value="1"/>
</dbReference>
<keyword evidence="3" id="KW-0805">Transcription regulation</keyword>
<dbReference type="InterPro" id="IPR050661">
    <property type="entry name" value="BglG_antiterminators"/>
</dbReference>
<keyword evidence="2" id="KW-0677">Repeat</keyword>
<dbReference type="AlphaFoldDB" id="A0A1N7IZX3"/>
<keyword evidence="12" id="KW-1185">Reference proteome</keyword>
<dbReference type="Gene3D" id="1.10.1790.10">
    <property type="entry name" value="PRD domain"/>
    <property type="match status" value="2"/>
</dbReference>
<dbReference type="InterPro" id="IPR013011">
    <property type="entry name" value="PTS_EIIB_2"/>
</dbReference>
<dbReference type="PROSITE" id="PS00894">
    <property type="entry name" value="HTH_DEOR_1"/>
    <property type="match status" value="1"/>
</dbReference>
<dbReference type="GO" id="GO:0003700">
    <property type="term" value="F:DNA-binding transcription factor activity"/>
    <property type="evidence" value="ECO:0007669"/>
    <property type="project" value="InterPro"/>
</dbReference>
<evidence type="ECO:0000259" key="7">
    <source>
        <dbReference type="PROSITE" id="PS51000"/>
    </source>
</evidence>
<dbReference type="Gene3D" id="1.10.10.10">
    <property type="entry name" value="Winged helix-like DNA-binding domain superfamily/Winged helix DNA-binding domain"/>
    <property type="match status" value="2"/>
</dbReference>
<dbReference type="InterPro" id="IPR036095">
    <property type="entry name" value="PTS_EIIB-like_sf"/>
</dbReference>
<dbReference type="GO" id="GO:0009401">
    <property type="term" value="P:phosphoenolpyruvate-dependent sugar phosphotransferase system"/>
    <property type="evidence" value="ECO:0007669"/>
    <property type="project" value="InterPro"/>
</dbReference>
<keyword evidence="1" id="KW-0808">Transferase</keyword>
<feature type="domain" description="PRD" evidence="10">
    <location>
        <begin position="308"/>
        <end position="413"/>
    </location>
</feature>
<dbReference type="OrthoDB" id="9776005at2"/>
<proteinExistence type="predicted"/>
<dbReference type="RefSeq" id="WP_076557565.1">
    <property type="nucleotide sequence ID" value="NZ_FTOC01000003.1"/>
</dbReference>
<dbReference type="STRING" id="570947.SAMN05421687_10384"/>
<dbReference type="EMBL" id="FTOC01000003">
    <property type="protein sequence ID" value="SIS42653.1"/>
    <property type="molecule type" value="Genomic_DNA"/>
</dbReference>
<accession>A0A1N7IZX3</accession>
<evidence type="ECO:0000256" key="6">
    <source>
        <dbReference type="ARBA" id="ARBA00023163"/>
    </source>
</evidence>
<dbReference type="SUPFAM" id="SSF52794">
    <property type="entry name" value="PTS system IIB component-like"/>
    <property type="match status" value="1"/>
</dbReference>
<dbReference type="InterPro" id="IPR011608">
    <property type="entry name" value="PRD"/>
</dbReference>
<keyword evidence="6" id="KW-0804">Transcription</keyword>
<evidence type="ECO:0000259" key="8">
    <source>
        <dbReference type="PROSITE" id="PS51094"/>
    </source>
</evidence>
<dbReference type="InterPro" id="IPR001034">
    <property type="entry name" value="DeoR_HTH"/>
</dbReference>
<dbReference type="SUPFAM" id="SSF46785">
    <property type="entry name" value="Winged helix' DNA-binding domain"/>
    <property type="match status" value="1"/>
</dbReference>
<dbReference type="PROSITE" id="PS51372">
    <property type="entry name" value="PRD_2"/>
    <property type="match status" value="2"/>
</dbReference>
<dbReference type="GO" id="GO:0008982">
    <property type="term" value="F:protein-N(PI)-phosphohistidine-sugar phosphotransferase activity"/>
    <property type="evidence" value="ECO:0007669"/>
    <property type="project" value="InterPro"/>
</dbReference>
<evidence type="ECO:0000259" key="10">
    <source>
        <dbReference type="PROSITE" id="PS51372"/>
    </source>
</evidence>
<dbReference type="SUPFAM" id="SSF63520">
    <property type="entry name" value="PTS-regulatory domain, PRD"/>
    <property type="match status" value="2"/>
</dbReference>
<dbReference type="Pfam" id="PF05043">
    <property type="entry name" value="Mga"/>
    <property type="match status" value="1"/>
</dbReference>
<dbReference type="Proteomes" id="UP000187608">
    <property type="component" value="Unassembled WGS sequence"/>
</dbReference>
<dbReference type="PROSITE" id="PS51099">
    <property type="entry name" value="PTS_EIIB_TYPE_2"/>
    <property type="match status" value="1"/>
</dbReference>
<reference evidence="12" key="1">
    <citation type="submission" date="2017-01" db="EMBL/GenBank/DDBJ databases">
        <authorList>
            <person name="Varghese N."/>
            <person name="Submissions S."/>
        </authorList>
    </citation>
    <scope>NUCLEOTIDE SEQUENCE [LARGE SCALE GENOMIC DNA]</scope>
    <source>
        <strain evidence="12">DSM 23127</strain>
    </source>
</reference>
<keyword evidence="5" id="KW-0010">Activator</keyword>
<dbReference type="Gene3D" id="3.40.50.2300">
    <property type="match status" value="1"/>
</dbReference>
<dbReference type="InterPro" id="IPR016152">
    <property type="entry name" value="PTrfase/Anion_transptr"/>
</dbReference>
<dbReference type="SUPFAM" id="SSF55804">
    <property type="entry name" value="Phoshotransferase/anion transport protein"/>
    <property type="match status" value="1"/>
</dbReference>
<name>A0A1N7IZX3_9BACI</name>
<evidence type="ECO:0000256" key="4">
    <source>
        <dbReference type="ARBA" id="ARBA00023125"/>
    </source>
</evidence>
<dbReference type="Pfam" id="PF00359">
    <property type="entry name" value="PTS_EIIA_2"/>
    <property type="match status" value="1"/>
</dbReference>
<protein>
    <submittedName>
        <fullName evidence="11">Transcriptional antiterminator, BglG family</fullName>
    </submittedName>
</protein>
<dbReference type="Gene3D" id="3.40.930.10">
    <property type="entry name" value="Mannitol-specific EII, Chain A"/>
    <property type="match status" value="1"/>
</dbReference>
<dbReference type="InterPro" id="IPR002178">
    <property type="entry name" value="PTS_EIIA_type-2_dom"/>
</dbReference>
<dbReference type="InterPro" id="IPR036634">
    <property type="entry name" value="PRD_sf"/>
</dbReference>
<evidence type="ECO:0000313" key="12">
    <source>
        <dbReference type="Proteomes" id="UP000187608"/>
    </source>
</evidence>
<evidence type="ECO:0000256" key="5">
    <source>
        <dbReference type="ARBA" id="ARBA00023159"/>
    </source>
</evidence>